<dbReference type="AlphaFoldDB" id="A0A164CRK3"/>
<sequence>MAVYMIPVPSYSPVAKYENVKKPVNEKITMRKSAKINFSM</sequence>
<protein>
    <submittedName>
        <fullName evidence="1">Uncharacterized protein</fullName>
    </submittedName>
</protein>
<evidence type="ECO:0000313" key="1">
    <source>
        <dbReference type="EMBL" id="KZD29355.1"/>
    </source>
</evidence>
<dbReference type="EMBL" id="LJKA01000067">
    <property type="protein sequence ID" value="KZD29355.1"/>
    <property type="molecule type" value="Genomic_DNA"/>
</dbReference>
<accession>A0A164CRK3</accession>
<name>A0A164CRK3_BACCE</name>
<dbReference type="Proteomes" id="UP000076501">
    <property type="component" value="Unassembled WGS sequence"/>
</dbReference>
<comment type="caution">
    <text evidence="1">The sequence shown here is derived from an EMBL/GenBank/DDBJ whole genome shotgun (WGS) entry which is preliminary data.</text>
</comment>
<evidence type="ECO:0000313" key="2">
    <source>
        <dbReference type="Proteomes" id="UP000076501"/>
    </source>
</evidence>
<reference evidence="1 2" key="1">
    <citation type="submission" date="2015-09" db="EMBL/GenBank/DDBJ databases">
        <title>Bacillus cereus food isolates.</title>
        <authorList>
            <person name="Boekhorst J."/>
        </authorList>
    </citation>
    <scope>NUCLEOTIDE SEQUENCE [LARGE SCALE GENOMIC DNA]</scope>
    <source>
        <strain evidence="1 2">B4082</strain>
    </source>
</reference>
<gene>
    <name evidence="1" type="ORF">B4082_4605</name>
</gene>
<organism evidence="1 2">
    <name type="scientific">Bacillus cereus</name>
    <dbReference type="NCBI Taxonomy" id="1396"/>
    <lineage>
        <taxon>Bacteria</taxon>
        <taxon>Bacillati</taxon>
        <taxon>Bacillota</taxon>
        <taxon>Bacilli</taxon>
        <taxon>Bacillales</taxon>
        <taxon>Bacillaceae</taxon>
        <taxon>Bacillus</taxon>
        <taxon>Bacillus cereus group</taxon>
    </lineage>
</organism>
<proteinExistence type="predicted"/>